<gene>
    <name evidence="2" type="ORF">C2845_PM16G08410</name>
</gene>
<evidence type="ECO:0000313" key="3">
    <source>
        <dbReference type="Proteomes" id="UP000275267"/>
    </source>
</evidence>
<feature type="compositionally biased region" description="Low complexity" evidence="1">
    <location>
        <begin position="1"/>
        <end position="17"/>
    </location>
</feature>
<name>A0A3L6Q0T7_PANMI</name>
<reference evidence="3" key="1">
    <citation type="journal article" date="2019" name="Nat. Commun.">
        <title>The genome of broomcorn millet.</title>
        <authorList>
            <person name="Zou C."/>
            <person name="Miki D."/>
            <person name="Li D."/>
            <person name="Tang Q."/>
            <person name="Xiao L."/>
            <person name="Rajput S."/>
            <person name="Deng P."/>
            <person name="Jia W."/>
            <person name="Huang R."/>
            <person name="Zhang M."/>
            <person name="Sun Y."/>
            <person name="Hu J."/>
            <person name="Fu X."/>
            <person name="Schnable P.S."/>
            <person name="Li F."/>
            <person name="Zhang H."/>
            <person name="Feng B."/>
            <person name="Zhu X."/>
            <person name="Liu R."/>
            <person name="Schnable J.C."/>
            <person name="Zhu J.-K."/>
            <person name="Zhang H."/>
        </authorList>
    </citation>
    <scope>NUCLEOTIDE SEQUENCE [LARGE SCALE GENOMIC DNA]</scope>
</reference>
<feature type="region of interest" description="Disordered" evidence="1">
    <location>
        <begin position="1"/>
        <end position="25"/>
    </location>
</feature>
<dbReference type="EMBL" id="PQIB02000015">
    <property type="protein sequence ID" value="RLM65960.1"/>
    <property type="molecule type" value="Genomic_DNA"/>
</dbReference>
<keyword evidence="3" id="KW-1185">Reference proteome</keyword>
<accession>A0A3L6Q0T7</accession>
<protein>
    <submittedName>
        <fullName evidence="2">Uncharacterized protein</fullName>
    </submittedName>
</protein>
<proteinExistence type="predicted"/>
<organism evidence="2 3">
    <name type="scientific">Panicum miliaceum</name>
    <name type="common">Proso millet</name>
    <name type="synonym">Broomcorn millet</name>
    <dbReference type="NCBI Taxonomy" id="4540"/>
    <lineage>
        <taxon>Eukaryota</taxon>
        <taxon>Viridiplantae</taxon>
        <taxon>Streptophyta</taxon>
        <taxon>Embryophyta</taxon>
        <taxon>Tracheophyta</taxon>
        <taxon>Spermatophyta</taxon>
        <taxon>Magnoliopsida</taxon>
        <taxon>Liliopsida</taxon>
        <taxon>Poales</taxon>
        <taxon>Poaceae</taxon>
        <taxon>PACMAD clade</taxon>
        <taxon>Panicoideae</taxon>
        <taxon>Panicodae</taxon>
        <taxon>Paniceae</taxon>
        <taxon>Panicinae</taxon>
        <taxon>Panicum</taxon>
        <taxon>Panicum sect. Panicum</taxon>
    </lineage>
</organism>
<sequence>MASTAVGSSSSSPSVTGGDHGRLMAGFGDGKRAEFSLQSWSRRHNAPAGKAWRLCGLVGRGRKEQPLLVSCLFGSRPPELGWALGGAMAFGSGSLDDPTSGQSRGSGVRVRVSAWRAVQGGTVCVG</sequence>
<evidence type="ECO:0000256" key="1">
    <source>
        <dbReference type="SAM" id="MobiDB-lite"/>
    </source>
</evidence>
<dbReference type="AlphaFoldDB" id="A0A3L6Q0T7"/>
<comment type="caution">
    <text evidence="2">The sequence shown here is derived from an EMBL/GenBank/DDBJ whole genome shotgun (WGS) entry which is preliminary data.</text>
</comment>
<evidence type="ECO:0000313" key="2">
    <source>
        <dbReference type="EMBL" id="RLM65960.1"/>
    </source>
</evidence>
<dbReference type="Proteomes" id="UP000275267">
    <property type="component" value="Unassembled WGS sequence"/>
</dbReference>